<dbReference type="SUPFAM" id="SSF53697">
    <property type="entry name" value="SIS domain"/>
    <property type="match status" value="1"/>
</dbReference>
<dbReference type="InterPro" id="IPR009057">
    <property type="entry name" value="Homeodomain-like_sf"/>
</dbReference>
<name>A0A0A2XZ24_9PAST</name>
<dbReference type="RefSeq" id="WP_039174543.1">
    <property type="nucleotide sequence ID" value="NZ_JPXX01000039.1"/>
</dbReference>
<dbReference type="PANTHER" id="PTHR30514">
    <property type="entry name" value="GLUCOKINASE"/>
    <property type="match status" value="1"/>
</dbReference>
<accession>A0A0A2XZ24</accession>
<evidence type="ECO:0000313" key="7">
    <source>
        <dbReference type="Proteomes" id="UP000030539"/>
    </source>
</evidence>
<dbReference type="EMBL" id="JPXX01000039">
    <property type="protein sequence ID" value="KGQ35620.1"/>
    <property type="molecule type" value="Genomic_DNA"/>
</dbReference>
<dbReference type="GO" id="GO:0003700">
    <property type="term" value="F:DNA-binding transcription factor activity"/>
    <property type="evidence" value="ECO:0007669"/>
    <property type="project" value="InterPro"/>
</dbReference>
<evidence type="ECO:0000256" key="1">
    <source>
        <dbReference type="ARBA" id="ARBA00023015"/>
    </source>
</evidence>
<evidence type="ECO:0000259" key="5">
    <source>
        <dbReference type="PROSITE" id="PS51464"/>
    </source>
</evidence>
<dbReference type="SUPFAM" id="SSF46689">
    <property type="entry name" value="Homeodomain-like"/>
    <property type="match status" value="1"/>
</dbReference>
<dbReference type="GO" id="GO:0003677">
    <property type="term" value="F:DNA binding"/>
    <property type="evidence" value="ECO:0007669"/>
    <property type="project" value="UniProtKB-KW"/>
</dbReference>
<comment type="caution">
    <text evidence="6">The sequence shown here is derived from an EMBL/GenBank/DDBJ whole genome shotgun (WGS) entry which is preliminary data.</text>
</comment>
<dbReference type="InterPro" id="IPR000281">
    <property type="entry name" value="HTH_RpiR"/>
</dbReference>
<dbReference type="STRING" id="155515.JP36_10790"/>
<sequence length="285" mass="31964">MNISTENSLIPKIRMKQEKMTVTEKRIIDYLLNPSKFDYQTSLKEVANELSVSEALIVKVAKLLGFTGFRDLRAVLAEQLKSQEIENFELSKSDTTRDLIDKVFNLSYQTISEGKSIVSPEIMERAAECFFNAKQHDLYAAGGSSTICDDIFHKFLRIGVRCNSYRDIHLMMMSASLLTKDDVVLVVSHSGKTSDLLQAIKIAKQNGTKIICITHSNISPIAELADFVICTPAPNTPLLGKNASARILQLILVDAFFVSVAKQDIQFSEQNLEKTSLVTEYFRKK</sequence>
<evidence type="ECO:0000256" key="3">
    <source>
        <dbReference type="ARBA" id="ARBA00023163"/>
    </source>
</evidence>
<dbReference type="GO" id="GO:0097367">
    <property type="term" value="F:carbohydrate derivative binding"/>
    <property type="evidence" value="ECO:0007669"/>
    <property type="project" value="InterPro"/>
</dbReference>
<dbReference type="InterPro" id="IPR047640">
    <property type="entry name" value="RpiR-like"/>
</dbReference>
<dbReference type="InterPro" id="IPR036388">
    <property type="entry name" value="WH-like_DNA-bd_sf"/>
</dbReference>
<dbReference type="CDD" id="cd05013">
    <property type="entry name" value="SIS_RpiR"/>
    <property type="match status" value="1"/>
</dbReference>
<dbReference type="PANTHER" id="PTHR30514:SF1">
    <property type="entry name" value="HTH-TYPE TRANSCRIPTIONAL REGULATOR HEXR-RELATED"/>
    <property type="match status" value="1"/>
</dbReference>
<dbReference type="InterPro" id="IPR001347">
    <property type="entry name" value="SIS_dom"/>
</dbReference>
<evidence type="ECO:0000256" key="2">
    <source>
        <dbReference type="ARBA" id="ARBA00023125"/>
    </source>
</evidence>
<keyword evidence="3" id="KW-0804">Transcription</keyword>
<reference evidence="6 7" key="1">
    <citation type="submission" date="2014-08" db="EMBL/GenBank/DDBJ databases">
        <title>Chaperone-usher fimbriae in a diverse selection of Gallibacterium genomes.</title>
        <authorList>
            <person name="Kudirkiene E."/>
            <person name="Bager R.J."/>
            <person name="Johnson T.J."/>
            <person name="Bojesen A.M."/>
        </authorList>
    </citation>
    <scope>NUCLEOTIDE SEQUENCE [LARGE SCALE GENOMIC DNA]</scope>
    <source>
        <strain evidence="6 7">CCM5974</strain>
    </source>
</reference>
<keyword evidence="2" id="KW-0238">DNA-binding</keyword>
<dbReference type="AlphaFoldDB" id="A0A0A2XZ24"/>
<keyword evidence="1" id="KW-0805">Transcription regulation</keyword>
<dbReference type="InterPro" id="IPR046348">
    <property type="entry name" value="SIS_dom_sf"/>
</dbReference>
<dbReference type="Proteomes" id="UP000030539">
    <property type="component" value="Unassembled WGS sequence"/>
</dbReference>
<dbReference type="Gene3D" id="3.40.50.10490">
    <property type="entry name" value="Glucose-6-phosphate isomerase like protein, domain 1"/>
    <property type="match status" value="1"/>
</dbReference>
<proteinExistence type="predicted"/>
<gene>
    <name evidence="6" type="ORF">JP36_10790</name>
</gene>
<dbReference type="Gene3D" id="1.10.10.10">
    <property type="entry name" value="Winged helix-like DNA-binding domain superfamily/Winged helix DNA-binding domain"/>
    <property type="match status" value="1"/>
</dbReference>
<dbReference type="Pfam" id="PF01418">
    <property type="entry name" value="HTH_6"/>
    <property type="match status" value="1"/>
</dbReference>
<organism evidence="6 7">
    <name type="scientific">Gallibacterium genomosp. 1</name>
    <dbReference type="NCBI Taxonomy" id="155515"/>
    <lineage>
        <taxon>Bacteria</taxon>
        <taxon>Pseudomonadati</taxon>
        <taxon>Pseudomonadota</taxon>
        <taxon>Gammaproteobacteria</taxon>
        <taxon>Pasteurellales</taxon>
        <taxon>Pasteurellaceae</taxon>
        <taxon>Gallibacterium</taxon>
    </lineage>
</organism>
<dbReference type="PROSITE" id="PS51464">
    <property type="entry name" value="SIS"/>
    <property type="match status" value="1"/>
</dbReference>
<dbReference type="NCBIfam" id="NF008458">
    <property type="entry name" value="PRK11337.1"/>
    <property type="match status" value="1"/>
</dbReference>
<dbReference type="PROSITE" id="PS51071">
    <property type="entry name" value="HTH_RPIR"/>
    <property type="match status" value="1"/>
</dbReference>
<dbReference type="GO" id="GO:1901135">
    <property type="term" value="P:carbohydrate derivative metabolic process"/>
    <property type="evidence" value="ECO:0007669"/>
    <property type="project" value="InterPro"/>
</dbReference>
<protein>
    <submittedName>
        <fullName evidence="6">Transcriptional regulator</fullName>
    </submittedName>
</protein>
<evidence type="ECO:0000313" key="6">
    <source>
        <dbReference type="EMBL" id="KGQ35620.1"/>
    </source>
</evidence>
<dbReference type="eggNOG" id="COG1737">
    <property type="taxonomic scope" value="Bacteria"/>
</dbReference>
<dbReference type="InterPro" id="IPR035472">
    <property type="entry name" value="RpiR-like_SIS"/>
</dbReference>
<evidence type="ECO:0000259" key="4">
    <source>
        <dbReference type="PROSITE" id="PS51071"/>
    </source>
</evidence>
<feature type="domain" description="HTH rpiR-type" evidence="4">
    <location>
        <begin position="7"/>
        <end position="83"/>
    </location>
</feature>
<feature type="domain" description="SIS" evidence="5">
    <location>
        <begin position="126"/>
        <end position="266"/>
    </location>
</feature>
<dbReference type="Pfam" id="PF01380">
    <property type="entry name" value="SIS"/>
    <property type="match status" value="1"/>
</dbReference>